<dbReference type="SUPFAM" id="SSF55785">
    <property type="entry name" value="PYP-like sensor domain (PAS domain)"/>
    <property type="match status" value="2"/>
</dbReference>
<evidence type="ECO:0000259" key="1">
    <source>
        <dbReference type="PROSITE" id="PS50112"/>
    </source>
</evidence>
<dbReference type="CDD" id="cd01949">
    <property type="entry name" value="GGDEF"/>
    <property type="match status" value="1"/>
</dbReference>
<dbReference type="InterPro" id="IPR000160">
    <property type="entry name" value="GGDEF_dom"/>
</dbReference>
<dbReference type="InterPro" id="IPR052155">
    <property type="entry name" value="Biofilm_reg_signaling"/>
</dbReference>
<dbReference type="SMART" id="SM00091">
    <property type="entry name" value="PAS"/>
    <property type="match status" value="2"/>
</dbReference>
<dbReference type="CDD" id="cd01948">
    <property type="entry name" value="EAL"/>
    <property type="match status" value="1"/>
</dbReference>
<evidence type="ECO:0000259" key="2">
    <source>
        <dbReference type="PROSITE" id="PS50883"/>
    </source>
</evidence>
<dbReference type="EMBL" id="BAABEX010000013">
    <property type="protein sequence ID" value="GAA4425553.1"/>
    <property type="molecule type" value="Genomic_DNA"/>
</dbReference>
<name>A0ABP8LBZ8_9BURK</name>
<dbReference type="InterPro" id="IPR013656">
    <property type="entry name" value="PAS_4"/>
</dbReference>
<dbReference type="Gene3D" id="3.30.450.20">
    <property type="entry name" value="PAS domain"/>
    <property type="match status" value="2"/>
</dbReference>
<comment type="caution">
    <text evidence="4">The sequence shown here is derived from an EMBL/GenBank/DDBJ whole genome shotgun (WGS) entry which is preliminary data.</text>
</comment>
<dbReference type="PANTHER" id="PTHR44757">
    <property type="entry name" value="DIGUANYLATE CYCLASE DGCP"/>
    <property type="match status" value="1"/>
</dbReference>
<sequence length="715" mass="78171">MPDTSSALSASTPGNDLHHTLLRLVAESDPGLLAYFGGAELRCAFANARYASFAGHTVDSIVGLTPPEALGQEAWTRVQPHVERCLQGHTVRYLREHPLPRGGHRVVEVQLIPHQATLQTPPVGLMVRIDDITEQWQAERAVRESNERIRKFTEATEEAVVFHQQGRIVDGNLALERLTGYALDELRGHPTLDFVAPAYRAAAEAYVQAGREDPYEAAITHRDGRTIPVEIVGKTMPLHGTSYRVAILRDISLRKQAQERSAFMALHDVLTQLPNRRSLLEQLAQRITRARRQGRQIAVLLLDLDHFRTVNESLGHLAGDHLLCGVAGRLLAALGADDLLARLGGDQFVAVLDPLEPPGDATATAAAERLRDALRTPFELAGMPVTVTSSVGIGLFPVHAGTGDALLRCADAALHHARRIGPGMVQCYDPAMDSRALEILQRERLLREAIATGAFVLHFQPQTDLRTGELCGLEALVRWRHPHRGIVGPQEFIGFCEARGLISPIGRWVLREACRQMKAWLDAGWPQVPVAVNLSALEFRQRDMVAEVAEVLQSTGLPPSCLEIELTESVLMHPEDGAQDTLNALKALGVRIAIDDFGTGYSSLAYLKRYPLDQIKIDRSFVMDTPDNADDVAIVTAIVQMARSLQLQTVAEGVETQAQVELLRALGCDICQGHVVAAPMEAAALAAWWEAWQAGGMARARRSSPPPPSALGRPQ</sequence>
<dbReference type="Pfam" id="PF13426">
    <property type="entry name" value="PAS_9"/>
    <property type="match status" value="1"/>
</dbReference>
<proteinExistence type="predicted"/>
<dbReference type="InterPro" id="IPR035965">
    <property type="entry name" value="PAS-like_dom_sf"/>
</dbReference>
<evidence type="ECO:0000313" key="5">
    <source>
        <dbReference type="Proteomes" id="UP001501788"/>
    </source>
</evidence>
<dbReference type="Pfam" id="PF00563">
    <property type="entry name" value="EAL"/>
    <property type="match status" value="1"/>
</dbReference>
<feature type="domain" description="GGDEF" evidence="3">
    <location>
        <begin position="295"/>
        <end position="430"/>
    </location>
</feature>
<gene>
    <name evidence="4" type="ORF">GCM10023090_20620</name>
</gene>
<protein>
    <recommendedName>
        <fullName evidence="6">EAL domain-containing protein</fullName>
    </recommendedName>
</protein>
<feature type="domain" description="EAL" evidence="2">
    <location>
        <begin position="439"/>
        <end position="693"/>
    </location>
</feature>
<dbReference type="CDD" id="cd00130">
    <property type="entry name" value="PAS"/>
    <property type="match status" value="1"/>
</dbReference>
<dbReference type="InterPro" id="IPR029787">
    <property type="entry name" value="Nucleotide_cyclase"/>
</dbReference>
<dbReference type="Gene3D" id="3.20.20.450">
    <property type="entry name" value="EAL domain"/>
    <property type="match status" value="1"/>
</dbReference>
<dbReference type="NCBIfam" id="TIGR00254">
    <property type="entry name" value="GGDEF"/>
    <property type="match status" value="1"/>
</dbReference>
<dbReference type="Pfam" id="PF08448">
    <property type="entry name" value="PAS_4"/>
    <property type="match status" value="1"/>
</dbReference>
<accession>A0ABP8LBZ8</accession>
<dbReference type="InterPro" id="IPR043128">
    <property type="entry name" value="Rev_trsase/Diguanyl_cyclase"/>
</dbReference>
<dbReference type="Pfam" id="PF00990">
    <property type="entry name" value="GGDEF"/>
    <property type="match status" value="1"/>
</dbReference>
<dbReference type="PROSITE" id="PS50883">
    <property type="entry name" value="EAL"/>
    <property type="match status" value="1"/>
</dbReference>
<dbReference type="RefSeq" id="WP_345064356.1">
    <property type="nucleotide sequence ID" value="NZ_BAABEX010000013.1"/>
</dbReference>
<reference evidence="5" key="1">
    <citation type="journal article" date="2019" name="Int. J. Syst. Evol. Microbiol.">
        <title>The Global Catalogue of Microorganisms (GCM) 10K type strain sequencing project: providing services to taxonomists for standard genome sequencing and annotation.</title>
        <authorList>
            <consortium name="The Broad Institute Genomics Platform"/>
            <consortium name="The Broad Institute Genome Sequencing Center for Infectious Disease"/>
            <person name="Wu L."/>
            <person name="Ma J."/>
        </authorList>
    </citation>
    <scope>NUCLEOTIDE SEQUENCE [LARGE SCALE GENOMIC DNA]</scope>
    <source>
        <strain evidence="5">JCM 31890</strain>
    </source>
</reference>
<dbReference type="Proteomes" id="UP001501788">
    <property type="component" value="Unassembled WGS sequence"/>
</dbReference>
<dbReference type="InterPro" id="IPR000014">
    <property type="entry name" value="PAS"/>
</dbReference>
<evidence type="ECO:0000313" key="4">
    <source>
        <dbReference type="EMBL" id="GAA4425553.1"/>
    </source>
</evidence>
<evidence type="ECO:0000259" key="3">
    <source>
        <dbReference type="PROSITE" id="PS50887"/>
    </source>
</evidence>
<dbReference type="PANTHER" id="PTHR44757:SF2">
    <property type="entry name" value="BIOFILM ARCHITECTURE MAINTENANCE PROTEIN MBAA"/>
    <property type="match status" value="1"/>
</dbReference>
<organism evidence="4 5">
    <name type="scientific">Acidovorax lacteus</name>
    <dbReference type="NCBI Taxonomy" id="1924988"/>
    <lineage>
        <taxon>Bacteria</taxon>
        <taxon>Pseudomonadati</taxon>
        <taxon>Pseudomonadota</taxon>
        <taxon>Betaproteobacteria</taxon>
        <taxon>Burkholderiales</taxon>
        <taxon>Comamonadaceae</taxon>
        <taxon>Acidovorax</taxon>
    </lineage>
</organism>
<dbReference type="NCBIfam" id="TIGR00229">
    <property type="entry name" value="sensory_box"/>
    <property type="match status" value="2"/>
</dbReference>
<feature type="domain" description="PAS" evidence="1">
    <location>
        <begin position="145"/>
        <end position="197"/>
    </location>
</feature>
<keyword evidence="5" id="KW-1185">Reference proteome</keyword>
<dbReference type="SMART" id="SM00267">
    <property type="entry name" value="GGDEF"/>
    <property type="match status" value="1"/>
</dbReference>
<dbReference type="SUPFAM" id="SSF55073">
    <property type="entry name" value="Nucleotide cyclase"/>
    <property type="match status" value="1"/>
</dbReference>
<dbReference type="Gene3D" id="3.30.70.270">
    <property type="match status" value="1"/>
</dbReference>
<dbReference type="InterPro" id="IPR035919">
    <property type="entry name" value="EAL_sf"/>
</dbReference>
<dbReference type="PROSITE" id="PS50112">
    <property type="entry name" value="PAS"/>
    <property type="match status" value="1"/>
</dbReference>
<dbReference type="SMART" id="SM00052">
    <property type="entry name" value="EAL"/>
    <property type="match status" value="1"/>
</dbReference>
<evidence type="ECO:0008006" key="6">
    <source>
        <dbReference type="Google" id="ProtNLM"/>
    </source>
</evidence>
<dbReference type="PROSITE" id="PS50887">
    <property type="entry name" value="GGDEF"/>
    <property type="match status" value="1"/>
</dbReference>
<dbReference type="InterPro" id="IPR001633">
    <property type="entry name" value="EAL_dom"/>
</dbReference>
<dbReference type="SUPFAM" id="SSF141868">
    <property type="entry name" value="EAL domain-like"/>
    <property type="match status" value="1"/>
</dbReference>